<reference evidence="1" key="1">
    <citation type="submission" date="2023-05" db="EMBL/GenBank/DDBJ databases">
        <title>Nepenthes gracilis genome sequencing.</title>
        <authorList>
            <person name="Fukushima K."/>
        </authorList>
    </citation>
    <scope>NUCLEOTIDE SEQUENCE</scope>
    <source>
        <strain evidence="1">SING2019-196</strain>
    </source>
</reference>
<sequence>MMMGGIRRNDANLQSFNSFSGRLYYPHSSNLSQRYHPHLNLRGLFTPSDAGADFRALSVDNSLLGALISWPSASTSPSLSQELRVRPDNLPLSSGFELCFYRVSRVQNDEVADICSAKFDCNSSRYLSCISQ</sequence>
<dbReference type="Proteomes" id="UP001279734">
    <property type="component" value="Unassembled WGS sequence"/>
</dbReference>
<dbReference type="AlphaFoldDB" id="A0AAD3SED4"/>
<name>A0AAD3SED4_NEPGR</name>
<evidence type="ECO:0000313" key="2">
    <source>
        <dbReference type="Proteomes" id="UP001279734"/>
    </source>
</evidence>
<dbReference type="EMBL" id="BSYO01000008">
    <property type="protein sequence ID" value="GMH09107.1"/>
    <property type="molecule type" value="Genomic_DNA"/>
</dbReference>
<organism evidence="1 2">
    <name type="scientific">Nepenthes gracilis</name>
    <name type="common">Slender pitcher plant</name>
    <dbReference type="NCBI Taxonomy" id="150966"/>
    <lineage>
        <taxon>Eukaryota</taxon>
        <taxon>Viridiplantae</taxon>
        <taxon>Streptophyta</taxon>
        <taxon>Embryophyta</taxon>
        <taxon>Tracheophyta</taxon>
        <taxon>Spermatophyta</taxon>
        <taxon>Magnoliopsida</taxon>
        <taxon>eudicotyledons</taxon>
        <taxon>Gunneridae</taxon>
        <taxon>Pentapetalae</taxon>
        <taxon>Caryophyllales</taxon>
        <taxon>Nepenthaceae</taxon>
        <taxon>Nepenthes</taxon>
    </lineage>
</organism>
<accession>A0AAD3SED4</accession>
<evidence type="ECO:0000313" key="1">
    <source>
        <dbReference type="EMBL" id="GMH09107.1"/>
    </source>
</evidence>
<protein>
    <submittedName>
        <fullName evidence="1">Uncharacterized protein</fullName>
    </submittedName>
</protein>
<gene>
    <name evidence="1" type="ORF">Nepgr_010947</name>
</gene>
<comment type="caution">
    <text evidence="1">The sequence shown here is derived from an EMBL/GenBank/DDBJ whole genome shotgun (WGS) entry which is preliminary data.</text>
</comment>
<proteinExistence type="predicted"/>
<keyword evidence="2" id="KW-1185">Reference proteome</keyword>